<organism evidence="2 3">
    <name type="scientific">Araneus ventricosus</name>
    <name type="common">Orbweaver spider</name>
    <name type="synonym">Epeira ventricosa</name>
    <dbReference type="NCBI Taxonomy" id="182803"/>
    <lineage>
        <taxon>Eukaryota</taxon>
        <taxon>Metazoa</taxon>
        <taxon>Ecdysozoa</taxon>
        <taxon>Arthropoda</taxon>
        <taxon>Chelicerata</taxon>
        <taxon>Arachnida</taxon>
        <taxon>Araneae</taxon>
        <taxon>Araneomorphae</taxon>
        <taxon>Entelegynae</taxon>
        <taxon>Araneoidea</taxon>
        <taxon>Araneidae</taxon>
        <taxon>Araneus</taxon>
    </lineage>
</organism>
<dbReference type="EMBL" id="BGPR01000024">
    <property type="protein sequence ID" value="GBL81103.1"/>
    <property type="molecule type" value="Genomic_DNA"/>
</dbReference>
<dbReference type="Proteomes" id="UP000499080">
    <property type="component" value="Unassembled WGS sequence"/>
</dbReference>
<evidence type="ECO:0000313" key="2">
    <source>
        <dbReference type="EMBL" id="GBL81103.1"/>
    </source>
</evidence>
<accession>A0A4Y2AMQ8</accession>
<reference evidence="2 3" key="1">
    <citation type="journal article" date="2019" name="Sci. Rep.">
        <title>Orb-weaving spider Araneus ventricosus genome elucidates the spidroin gene catalogue.</title>
        <authorList>
            <person name="Kono N."/>
            <person name="Nakamura H."/>
            <person name="Ohtoshi R."/>
            <person name="Moran D.A.P."/>
            <person name="Shinohara A."/>
            <person name="Yoshida Y."/>
            <person name="Fujiwara M."/>
            <person name="Mori M."/>
            <person name="Tomita M."/>
            <person name="Arakawa K."/>
        </authorList>
    </citation>
    <scope>NUCLEOTIDE SEQUENCE [LARGE SCALE GENOMIC DNA]</scope>
</reference>
<feature type="transmembrane region" description="Helical" evidence="1">
    <location>
        <begin position="42"/>
        <end position="67"/>
    </location>
</feature>
<proteinExistence type="predicted"/>
<keyword evidence="3" id="KW-1185">Reference proteome</keyword>
<dbReference type="AlphaFoldDB" id="A0A4Y2AMQ8"/>
<keyword evidence="1" id="KW-1133">Transmembrane helix</keyword>
<keyword evidence="1" id="KW-0812">Transmembrane</keyword>
<evidence type="ECO:0000313" key="3">
    <source>
        <dbReference type="Proteomes" id="UP000499080"/>
    </source>
</evidence>
<name>A0A4Y2AMQ8_ARAVE</name>
<keyword evidence="1" id="KW-0472">Membrane</keyword>
<gene>
    <name evidence="2" type="ORF">AVEN_83168_1</name>
</gene>
<protein>
    <submittedName>
        <fullName evidence="2">Uncharacterized protein</fullName>
    </submittedName>
</protein>
<sequence length="111" mass="12530">MYELPPTRGHQLPTQVEGECVFTVPRSMTHGLWSRQITLHHYYFITAVSRFLFLLIAIFPIAGSISLSVNHPLVMSNVLNGYGAFVNRGKRISVPTSAHRIRGSYFLLPCQ</sequence>
<evidence type="ECO:0000256" key="1">
    <source>
        <dbReference type="SAM" id="Phobius"/>
    </source>
</evidence>
<comment type="caution">
    <text evidence="2">The sequence shown here is derived from an EMBL/GenBank/DDBJ whole genome shotgun (WGS) entry which is preliminary data.</text>
</comment>